<dbReference type="OrthoDB" id="9814402at2"/>
<evidence type="ECO:0000259" key="10">
    <source>
        <dbReference type="Pfam" id="PF04963"/>
    </source>
</evidence>
<keyword evidence="12" id="KW-1185">Reference proteome</keyword>
<feature type="domain" description="RNA polymerase sigma factor 54 core-binding" evidence="10">
    <location>
        <begin position="59"/>
        <end position="232"/>
    </location>
</feature>
<dbReference type="InterPro" id="IPR007046">
    <property type="entry name" value="RNA_pol_sigma_54_core-bd"/>
</dbReference>
<keyword evidence="2" id="KW-0240">DNA-directed RNA polymerase</keyword>
<organism evidence="11 12">
    <name type="scientific">Lacicoccus alkaliphilus DSM 16010</name>
    <dbReference type="NCBI Taxonomy" id="1123231"/>
    <lineage>
        <taxon>Bacteria</taxon>
        <taxon>Bacillati</taxon>
        <taxon>Bacillota</taxon>
        <taxon>Bacilli</taxon>
        <taxon>Bacillales</taxon>
        <taxon>Salinicoccaceae</taxon>
        <taxon>Lacicoccus</taxon>
    </lineage>
</organism>
<feature type="domain" description="RNA polymerase sigma factor 54 DNA-binding" evidence="9">
    <location>
        <begin position="251"/>
        <end position="389"/>
    </location>
</feature>
<evidence type="ECO:0000256" key="8">
    <source>
        <dbReference type="ARBA" id="ARBA00023163"/>
    </source>
</evidence>
<keyword evidence="3" id="KW-0808">Transferase</keyword>
<dbReference type="EMBL" id="FRCF01000010">
    <property type="protein sequence ID" value="SHM41418.1"/>
    <property type="molecule type" value="Genomic_DNA"/>
</dbReference>
<dbReference type="PRINTS" id="PR00045">
    <property type="entry name" value="SIGMA54FCT"/>
</dbReference>
<dbReference type="Gene3D" id="1.10.10.1330">
    <property type="entry name" value="RNA polymerase sigma-54 factor, core-binding domain"/>
    <property type="match status" value="1"/>
</dbReference>
<keyword evidence="8" id="KW-0804">Transcription</keyword>
<dbReference type="InterPro" id="IPR000394">
    <property type="entry name" value="RNA_pol_sigma_54"/>
</dbReference>
<comment type="similarity">
    <text evidence="1">Belongs to the sigma-54 factor family.</text>
</comment>
<dbReference type="STRING" id="1123231.SAMN02745189_02129"/>
<evidence type="ECO:0000256" key="1">
    <source>
        <dbReference type="ARBA" id="ARBA00008798"/>
    </source>
</evidence>
<dbReference type="PANTHER" id="PTHR32248">
    <property type="entry name" value="RNA POLYMERASE SIGMA-54 FACTOR"/>
    <property type="match status" value="1"/>
</dbReference>
<evidence type="ECO:0000313" key="12">
    <source>
        <dbReference type="Proteomes" id="UP000184206"/>
    </source>
</evidence>
<dbReference type="Pfam" id="PF04552">
    <property type="entry name" value="Sigma54_DBD"/>
    <property type="match status" value="1"/>
</dbReference>
<keyword evidence="7" id="KW-0238">DNA-binding</keyword>
<keyword evidence="5" id="KW-0805">Transcription regulation</keyword>
<dbReference type="GO" id="GO:0006352">
    <property type="term" value="P:DNA-templated transcription initiation"/>
    <property type="evidence" value="ECO:0007669"/>
    <property type="project" value="InterPro"/>
</dbReference>
<dbReference type="PANTHER" id="PTHR32248:SF4">
    <property type="entry name" value="RNA POLYMERASE SIGMA-54 FACTOR"/>
    <property type="match status" value="1"/>
</dbReference>
<dbReference type="AlphaFoldDB" id="A0A1M7ILC4"/>
<evidence type="ECO:0000256" key="2">
    <source>
        <dbReference type="ARBA" id="ARBA00022478"/>
    </source>
</evidence>
<dbReference type="PROSITE" id="PS50044">
    <property type="entry name" value="SIGMA54_3"/>
    <property type="match status" value="1"/>
</dbReference>
<evidence type="ECO:0000313" key="11">
    <source>
        <dbReference type="EMBL" id="SHM41418.1"/>
    </source>
</evidence>
<dbReference type="GO" id="GO:0016987">
    <property type="term" value="F:sigma factor activity"/>
    <property type="evidence" value="ECO:0007669"/>
    <property type="project" value="UniProtKB-KW"/>
</dbReference>
<dbReference type="Gene3D" id="1.10.10.60">
    <property type="entry name" value="Homeodomain-like"/>
    <property type="match status" value="1"/>
</dbReference>
<gene>
    <name evidence="11" type="ORF">SAMN02745189_02129</name>
</gene>
<dbReference type="InterPro" id="IPR038709">
    <property type="entry name" value="RpoN_core-bd_sf"/>
</dbReference>
<evidence type="ECO:0000256" key="4">
    <source>
        <dbReference type="ARBA" id="ARBA00022695"/>
    </source>
</evidence>
<dbReference type="RefSeq" id="WP_072710551.1">
    <property type="nucleotide sequence ID" value="NZ_FRCF01000010.1"/>
</dbReference>
<dbReference type="GO" id="GO:0001216">
    <property type="term" value="F:DNA-binding transcription activator activity"/>
    <property type="evidence" value="ECO:0007669"/>
    <property type="project" value="InterPro"/>
</dbReference>
<sequence>MISLDLNTRANITLNNYILNSISLFKYTPDALYDYVMDKCNDNPLMYIKDDHPFVGRDAENFHDDIVEEIRLHFGTTLSESDKNIMQIILGSLSPKGFLEASPAKIAEMANTSTSKVRRLIDELQEYENRGIGTADAIDFIAFQLKRDDIYDEEYFSAFKNHLNSIGNDDFTFLSGTDMDAEQFVAYIEDCIKACEIYPLAGEAVIDIVPEGSIKFSGGKLQIHIDDHLADAVVFEPLCLTEGETGFSQKIKAYHDEFTELVSMLRARKVYMLKILNVICDVQTDYLSGETDYLNTLDQTMLAELTALSPATISRLLSDKYISTPRGILPCRGLLSKECCKGHSVSQVKFVIRNIENFEKRSDNEISLLLRELGIKISRRTVNKYKNQILQGK</sequence>
<proteinExistence type="inferred from homology"/>
<evidence type="ECO:0000256" key="7">
    <source>
        <dbReference type="ARBA" id="ARBA00023125"/>
    </source>
</evidence>
<reference evidence="11 12" key="1">
    <citation type="submission" date="2016-11" db="EMBL/GenBank/DDBJ databases">
        <authorList>
            <person name="Jaros S."/>
            <person name="Januszkiewicz K."/>
            <person name="Wedrychowicz H."/>
        </authorList>
    </citation>
    <scope>NUCLEOTIDE SEQUENCE [LARGE SCALE GENOMIC DNA]</scope>
    <source>
        <strain evidence="11 12">DSM 16010</strain>
    </source>
</reference>
<dbReference type="Pfam" id="PF04963">
    <property type="entry name" value="Sigma54_CBD"/>
    <property type="match status" value="1"/>
</dbReference>
<protein>
    <submittedName>
        <fullName evidence="11">RNA polymerase, sigma 54 subunit, RpoN/SigL</fullName>
    </submittedName>
</protein>
<dbReference type="GO" id="GO:0000428">
    <property type="term" value="C:DNA-directed RNA polymerase complex"/>
    <property type="evidence" value="ECO:0007669"/>
    <property type="project" value="UniProtKB-KW"/>
</dbReference>
<name>A0A1M7ILC4_9BACL</name>
<accession>A0A1M7ILC4</accession>
<keyword evidence="6" id="KW-0731">Sigma factor</keyword>
<dbReference type="GO" id="GO:0016779">
    <property type="term" value="F:nucleotidyltransferase activity"/>
    <property type="evidence" value="ECO:0007669"/>
    <property type="project" value="UniProtKB-KW"/>
</dbReference>
<evidence type="ECO:0000259" key="9">
    <source>
        <dbReference type="Pfam" id="PF04552"/>
    </source>
</evidence>
<dbReference type="Proteomes" id="UP000184206">
    <property type="component" value="Unassembled WGS sequence"/>
</dbReference>
<dbReference type="InterPro" id="IPR007634">
    <property type="entry name" value="RNA_pol_sigma_54_DNA-bd"/>
</dbReference>
<keyword evidence="4" id="KW-0548">Nucleotidyltransferase</keyword>
<evidence type="ECO:0000256" key="3">
    <source>
        <dbReference type="ARBA" id="ARBA00022679"/>
    </source>
</evidence>
<dbReference type="GO" id="GO:0003677">
    <property type="term" value="F:DNA binding"/>
    <property type="evidence" value="ECO:0007669"/>
    <property type="project" value="UniProtKB-KW"/>
</dbReference>
<evidence type="ECO:0000256" key="6">
    <source>
        <dbReference type="ARBA" id="ARBA00023082"/>
    </source>
</evidence>
<dbReference type="PIRSF" id="PIRSF000774">
    <property type="entry name" value="RpoN"/>
    <property type="match status" value="1"/>
</dbReference>
<evidence type="ECO:0000256" key="5">
    <source>
        <dbReference type="ARBA" id="ARBA00023015"/>
    </source>
</evidence>